<keyword evidence="2 3" id="KW-0802">TPR repeat</keyword>
<gene>
    <name evidence="4" type="ORF">ENM15_01860</name>
</gene>
<feature type="repeat" description="TPR" evidence="3">
    <location>
        <begin position="202"/>
        <end position="235"/>
    </location>
</feature>
<dbReference type="EMBL" id="DRWR01000031">
    <property type="protein sequence ID" value="HHQ15549.1"/>
    <property type="molecule type" value="Genomic_DNA"/>
</dbReference>
<dbReference type="Pfam" id="PF00515">
    <property type="entry name" value="TPR_1"/>
    <property type="match status" value="1"/>
</dbReference>
<dbReference type="InterPro" id="IPR006597">
    <property type="entry name" value="Sel1-like"/>
</dbReference>
<accession>A0A7V5XFL2</accession>
<evidence type="ECO:0000256" key="2">
    <source>
        <dbReference type="ARBA" id="ARBA00022803"/>
    </source>
</evidence>
<feature type="repeat" description="TPR" evidence="3">
    <location>
        <begin position="98"/>
        <end position="130"/>
    </location>
</feature>
<evidence type="ECO:0000256" key="3">
    <source>
        <dbReference type="PROSITE-ProRule" id="PRU00339"/>
    </source>
</evidence>
<dbReference type="SMART" id="SM00028">
    <property type="entry name" value="TPR"/>
    <property type="match status" value="6"/>
</dbReference>
<dbReference type="InterPro" id="IPR011990">
    <property type="entry name" value="TPR-like_helical_dom_sf"/>
</dbReference>
<dbReference type="SUPFAM" id="SSF48452">
    <property type="entry name" value="TPR-like"/>
    <property type="match status" value="1"/>
</dbReference>
<dbReference type="PANTHER" id="PTHR44858:SF1">
    <property type="entry name" value="UDP-N-ACETYLGLUCOSAMINE--PEPTIDE N-ACETYLGLUCOSAMINYLTRANSFERASE SPINDLY-RELATED"/>
    <property type="match status" value="1"/>
</dbReference>
<feature type="repeat" description="TPR" evidence="3">
    <location>
        <begin position="134"/>
        <end position="167"/>
    </location>
</feature>
<evidence type="ECO:0000313" key="4">
    <source>
        <dbReference type="EMBL" id="HHQ15549.1"/>
    </source>
</evidence>
<organism evidence="4">
    <name type="scientific">Thermodesulfobacterium geofontis</name>
    <dbReference type="NCBI Taxonomy" id="1295609"/>
    <lineage>
        <taxon>Bacteria</taxon>
        <taxon>Pseudomonadati</taxon>
        <taxon>Thermodesulfobacteriota</taxon>
        <taxon>Thermodesulfobacteria</taxon>
        <taxon>Thermodesulfobacteriales</taxon>
        <taxon>Thermodesulfobacteriaceae</taxon>
        <taxon>Thermodesulfobacterium</taxon>
    </lineage>
</organism>
<dbReference type="GO" id="GO:0046813">
    <property type="term" value="P:receptor-mediated virion attachment to host cell"/>
    <property type="evidence" value="ECO:0007669"/>
    <property type="project" value="TreeGrafter"/>
</dbReference>
<dbReference type="AlphaFoldDB" id="A0A7V5XFL2"/>
<dbReference type="PROSITE" id="PS50005">
    <property type="entry name" value="TPR"/>
    <property type="match status" value="5"/>
</dbReference>
<evidence type="ECO:0000256" key="1">
    <source>
        <dbReference type="ARBA" id="ARBA00022737"/>
    </source>
</evidence>
<reference evidence="4" key="1">
    <citation type="journal article" date="2020" name="mSystems">
        <title>Genome- and Community-Level Interaction Insights into Carbon Utilization and Element Cycling Functions of Hydrothermarchaeota in Hydrothermal Sediment.</title>
        <authorList>
            <person name="Zhou Z."/>
            <person name="Liu Y."/>
            <person name="Xu W."/>
            <person name="Pan J."/>
            <person name="Luo Z.H."/>
            <person name="Li M."/>
        </authorList>
    </citation>
    <scope>NUCLEOTIDE SEQUENCE [LARGE SCALE GENOMIC DNA]</scope>
    <source>
        <strain evidence="4">SpSt-106</strain>
    </source>
</reference>
<sequence length="255" mass="29883">MKPKFLILFLILILILFSCRAQKEYYSEKAASHKEIAKIYIKENRYTEALNELELAKSAEKCDPEIYNLLGLVYMGKNEYSKAEENLNEAIKLDPNFSEAYNNLGSLKMLQEKYKEAIEYFDKALKNPYYVNSFIARTNLGWAYYQLKDKDKAISTLLEAFRENPRYPKTLIYLGLIYLNEGDLNSAEFYFQQALKLDKTSGEARYYLGEIYFKKGDRTKAEELWQSIIYLSPDSEWANKATQRLFLLKKTSLNP</sequence>
<keyword evidence="1" id="KW-0677">Repeat</keyword>
<protein>
    <submittedName>
        <fullName evidence="4">Tetratricopeptide repeat protein</fullName>
    </submittedName>
</protein>
<dbReference type="PROSITE" id="PS51257">
    <property type="entry name" value="PROKAR_LIPOPROTEIN"/>
    <property type="match status" value="1"/>
</dbReference>
<dbReference type="InterPro" id="IPR019734">
    <property type="entry name" value="TPR_rpt"/>
</dbReference>
<dbReference type="GO" id="GO:0009279">
    <property type="term" value="C:cell outer membrane"/>
    <property type="evidence" value="ECO:0007669"/>
    <property type="project" value="TreeGrafter"/>
</dbReference>
<comment type="caution">
    <text evidence="4">The sequence shown here is derived from an EMBL/GenBank/DDBJ whole genome shotgun (WGS) entry which is preliminary data.</text>
</comment>
<proteinExistence type="predicted"/>
<dbReference type="PROSITE" id="PS50293">
    <property type="entry name" value="TPR_REGION"/>
    <property type="match status" value="2"/>
</dbReference>
<feature type="repeat" description="TPR" evidence="3">
    <location>
        <begin position="168"/>
        <end position="201"/>
    </location>
</feature>
<feature type="repeat" description="TPR" evidence="3">
    <location>
        <begin position="64"/>
        <end position="97"/>
    </location>
</feature>
<dbReference type="InterPro" id="IPR050498">
    <property type="entry name" value="Ycf3"/>
</dbReference>
<dbReference type="PANTHER" id="PTHR44858">
    <property type="entry name" value="TETRATRICOPEPTIDE REPEAT PROTEIN 6"/>
    <property type="match status" value="1"/>
</dbReference>
<name>A0A7V5XFL2_9BACT</name>
<dbReference type="SMART" id="SM00671">
    <property type="entry name" value="SEL1"/>
    <property type="match status" value="4"/>
</dbReference>
<dbReference type="Gene3D" id="1.25.40.10">
    <property type="entry name" value="Tetratricopeptide repeat domain"/>
    <property type="match status" value="2"/>
</dbReference>
<dbReference type="Pfam" id="PF13424">
    <property type="entry name" value="TPR_12"/>
    <property type="match status" value="1"/>
</dbReference>
<dbReference type="Pfam" id="PF14559">
    <property type="entry name" value="TPR_19"/>
    <property type="match status" value="1"/>
</dbReference>